<evidence type="ECO:0000313" key="3">
    <source>
        <dbReference type="Proteomes" id="UP000824120"/>
    </source>
</evidence>
<feature type="domain" description="DNA helicase Pif1-like 2B" evidence="1">
    <location>
        <begin position="231"/>
        <end position="277"/>
    </location>
</feature>
<keyword evidence="3" id="KW-1185">Reference proteome</keyword>
<dbReference type="EMBL" id="JACXVP010000006">
    <property type="protein sequence ID" value="KAG5599419.1"/>
    <property type="molecule type" value="Genomic_DNA"/>
</dbReference>
<dbReference type="Pfam" id="PF21530">
    <property type="entry name" value="Pif1_2B_dom"/>
    <property type="match status" value="1"/>
</dbReference>
<dbReference type="AlphaFoldDB" id="A0A9J5YFA4"/>
<dbReference type="Proteomes" id="UP000824120">
    <property type="component" value="Chromosome 6"/>
</dbReference>
<evidence type="ECO:0000313" key="2">
    <source>
        <dbReference type="EMBL" id="KAG5599419.1"/>
    </source>
</evidence>
<sequence length="391" mass="45314">MGMECKRQKMEHEAEGKSSWRIYFAHPVSGECFSMRMLLNFVKWCTSFQSIRRVNEVNHKTYRKACYTLGLLDDNKEWNDCLVEASGWATENELKHLLVMVLMHYQVCDARQLWKNNYEILSQDITTIQRKRLCMKDLQLNEKQIEAYTLVREGSNYDATKKDMINMPTDYNDPAYLKEKSILTPKNELVHELNDIIIKMIPGEGRTYYSSDDMCKTSTNTDEEDILYPTKFLNNLRFPGIPNHDIHLKVGILSMLLRNLNQTKGFCNGTRIVITHLGIWSVSAKIISAKNLGSRVTIPRTIMSPNESKCPFKLKRRQLPLATCYAMTINKSQGQTLHWVGLYLPKHVFTHGQLYVAISQVTTREGLTVLNADDDTKYPTFIKNIIYEEVF</sequence>
<organism evidence="2 3">
    <name type="scientific">Solanum commersonii</name>
    <name type="common">Commerson's wild potato</name>
    <name type="synonym">Commerson's nightshade</name>
    <dbReference type="NCBI Taxonomy" id="4109"/>
    <lineage>
        <taxon>Eukaryota</taxon>
        <taxon>Viridiplantae</taxon>
        <taxon>Streptophyta</taxon>
        <taxon>Embryophyta</taxon>
        <taxon>Tracheophyta</taxon>
        <taxon>Spermatophyta</taxon>
        <taxon>Magnoliopsida</taxon>
        <taxon>eudicotyledons</taxon>
        <taxon>Gunneridae</taxon>
        <taxon>Pentapetalae</taxon>
        <taxon>asterids</taxon>
        <taxon>lamiids</taxon>
        <taxon>Solanales</taxon>
        <taxon>Solanaceae</taxon>
        <taxon>Solanoideae</taxon>
        <taxon>Solaneae</taxon>
        <taxon>Solanum</taxon>
    </lineage>
</organism>
<accession>A0A9J5YFA4</accession>
<dbReference type="SUPFAM" id="SSF52540">
    <property type="entry name" value="P-loop containing nucleoside triphosphate hydrolases"/>
    <property type="match status" value="1"/>
</dbReference>
<evidence type="ECO:0000259" key="1">
    <source>
        <dbReference type="Pfam" id="PF21530"/>
    </source>
</evidence>
<name>A0A9J5YFA4_SOLCO</name>
<dbReference type="InterPro" id="IPR049163">
    <property type="entry name" value="Pif1-like_2B_dom"/>
</dbReference>
<dbReference type="CDD" id="cd18809">
    <property type="entry name" value="SF1_C_RecD"/>
    <property type="match status" value="1"/>
</dbReference>
<dbReference type="OrthoDB" id="1930718at2759"/>
<protein>
    <recommendedName>
        <fullName evidence="1">DNA helicase Pif1-like 2B domain-containing protein</fullName>
    </recommendedName>
</protein>
<proteinExistence type="predicted"/>
<dbReference type="PANTHER" id="PTHR10492:SF101">
    <property type="entry name" value="ATP-DEPENDENT DNA HELICASE"/>
    <property type="match status" value="1"/>
</dbReference>
<dbReference type="InterPro" id="IPR027417">
    <property type="entry name" value="P-loop_NTPase"/>
</dbReference>
<comment type="caution">
    <text evidence="2">The sequence shown here is derived from an EMBL/GenBank/DDBJ whole genome shotgun (WGS) entry which is preliminary data.</text>
</comment>
<gene>
    <name evidence="2" type="ORF">H5410_030789</name>
</gene>
<dbReference type="PANTHER" id="PTHR10492">
    <property type="match status" value="1"/>
</dbReference>
<reference evidence="2 3" key="1">
    <citation type="submission" date="2020-09" db="EMBL/GenBank/DDBJ databases">
        <title>De no assembly of potato wild relative species, Solanum commersonii.</title>
        <authorList>
            <person name="Cho K."/>
        </authorList>
    </citation>
    <scope>NUCLEOTIDE SEQUENCE [LARGE SCALE GENOMIC DNA]</scope>
    <source>
        <strain evidence="2">LZ3.2</strain>
        <tissue evidence="2">Leaf</tissue>
    </source>
</reference>